<feature type="disulfide bond" evidence="3">
    <location>
        <begin position="76"/>
        <end position="86"/>
    </location>
</feature>
<dbReference type="Proteomes" id="UP000636800">
    <property type="component" value="Unassembled WGS sequence"/>
</dbReference>
<feature type="signal peptide" evidence="4">
    <location>
        <begin position="1"/>
        <end position="24"/>
    </location>
</feature>
<comment type="caution">
    <text evidence="6">The sequence shown here is derived from an EMBL/GenBank/DDBJ whole genome shotgun (WGS) entry which is preliminary data.</text>
</comment>
<evidence type="ECO:0000256" key="1">
    <source>
        <dbReference type="ARBA" id="ARBA00010607"/>
    </source>
</evidence>
<dbReference type="Pfam" id="PF00314">
    <property type="entry name" value="Thaumatin"/>
    <property type="match status" value="1"/>
</dbReference>
<dbReference type="SMART" id="SM00205">
    <property type="entry name" value="THN"/>
    <property type="match status" value="1"/>
</dbReference>
<dbReference type="EMBL" id="JADCNL010000009">
    <property type="protein sequence ID" value="KAG0467102.1"/>
    <property type="molecule type" value="Genomic_DNA"/>
</dbReference>
<accession>A0A835QDF5</accession>
<comment type="similarity">
    <text evidence="1">Belongs to the thaumatin family.</text>
</comment>
<feature type="disulfide bond" evidence="3">
    <location>
        <begin position="148"/>
        <end position="199"/>
    </location>
</feature>
<dbReference type="PIRSF" id="PIRSF002703">
    <property type="entry name" value="Thaumatin"/>
    <property type="match status" value="1"/>
</dbReference>
<evidence type="ECO:0000313" key="7">
    <source>
        <dbReference type="Proteomes" id="UP000636800"/>
    </source>
</evidence>
<feature type="chain" id="PRO_5036240306" description="Thaumatin-like protein" evidence="4">
    <location>
        <begin position="25"/>
        <end position="230"/>
    </location>
</feature>
<dbReference type="OrthoDB" id="430315at2759"/>
<proteinExistence type="inferred from homology"/>
<evidence type="ECO:0000256" key="4">
    <source>
        <dbReference type="SAM" id="SignalP"/>
    </source>
</evidence>
<reference evidence="7 8" key="1">
    <citation type="journal article" date="2020" name="Nat. Food">
        <title>A phased Vanilla planifolia genome enables genetic improvement of flavour and production.</title>
        <authorList>
            <person name="Hasing T."/>
            <person name="Tang H."/>
            <person name="Brym M."/>
            <person name="Khazi F."/>
            <person name="Huang T."/>
            <person name="Chambers A.H."/>
        </authorList>
    </citation>
    <scope>NUCLEOTIDE SEQUENCE [LARGE SCALE GENOMIC DNA]</scope>
    <source>
        <tissue evidence="6">Leaf</tissue>
    </source>
</reference>
<evidence type="ECO:0008006" key="9">
    <source>
        <dbReference type="Google" id="ProtNLM"/>
    </source>
</evidence>
<dbReference type="EMBL" id="JADCNM010000009">
    <property type="protein sequence ID" value="KAG0468766.1"/>
    <property type="molecule type" value="Genomic_DNA"/>
</dbReference>
<keyword evidence="7" id="KW-1185">Reference proteome</keyword>
<dbReference type="Proteomes" id="UP000639772">
    <property type="component" value="Chromosome 9"/>
</dbReference>
<organism evidence="6 8">
    <name type="scientific">Vanilla planifolia</name>
    <name type="common">Vanilla</name>
    <dbReference type="NCBI Taxonomy" id="51239"/>
    <lineage>
        <taxon>Eukaryota</taxon>
        <taxon>Viridiplantae</taxon>
        <taxon>Streptophyta</taxon>
        <taxon>Embryophyta</taxon>
        <taxon>Tracheophyta</taxon>
        <taxon>Spermatophyta</taxon>
        <taxon>Magnoliopsida</taxon>
        <taxon>Liliopsida</taxon>
        <taxon>Asparagales</taxon>
        <taxon>Orchidaceae</taxon>
        <taxon>Vanilloideae</taxon>
        <taxon>Vanilleae</taxon>
        <taxon>Vanilla</taxon>
    </lineage>
</organism>
<keyword evidence="4" id="KW-0732">Signal</keyword>
<evidence type="ECO:0000313" key="5">
    <source>
        <dbReference type="EMBL" id="KAG0467102.1"/>
    </source>
</evidence>
<keyword evidence="2 3" id="KW-1015">Disulfide bond</keyword>
<evidence type="ECO:0000313" key="8">
    <source>
        <dbReference type="Proteomes" id="UP000639772"/>
    </source>
</evidence>
<dbReference type="AlphaFoldDB" id="A0A835QDF5"/>
<evidence type="ECO:0000256" key="2">
    <source>
        <dbReference type="ARBA" id="ARBA00023157"/>
    </source>
</evidence>
<name>A0A835QDF5_VANPL</name>
<dbReference type="PANTHER" id="PTHR31048">
    <property type="entry name" value="OS03G0233200 PROTEIN"/>
    <property type="match status" value="1"/>
</dbReference>
<dbReference type="FunFam" id="2.60.110.10:FF:000003">
    <property type="entry name" value="Thaumatin I"/>
    <property type="match status" value="1"/>
</dbReference>
<feature type="disulfide bond" evidence="3">
    <location>
        <begin position="143"/>
        <end position="216"/>
    </location>
</feature>
<evidence type="ECO:0000313" key="6">
    <source>
        <dbReference type="EMBL" id="KAG0468766.1"/>
    </source>
</evidence>
<feature type="disulfide bond" evidence="3">
    <location>
        <begin position="156"/>
        <end position="166"/>
    </location>
</feature>
<feature type="disulfide bond" evidence="3">
    <location>
        <begin position="170"/>
        <end position="179"/>
    </location>
</feature>
<feature type="disulfide bond" evidence="3">
    <location>
        <begin position="180"/>
        <end position="186"/>
    </location>
</feature>
<sequence length="230" mass="24790">MASPTQKLLLVAASLLLTLSLSSATTFTATNNCSYPIWPAAVPGGGSFLLPGQNWTFTVDSAENATSGRIWGRTNCSFDLQGNGSCLTGNCQNRLICTENGSPPATLVRYYLYQYGNNDFYHVSLLDGFNIPIAVVPITSENCSSVRCAVDVNRLCPPRLRTRGGCNSACNVFHTDEYCCNKAGNCTATSYSNYFKKLCPDAYCYPQDDPTSTYTCPSGGNFTVVFCPSA</sequence>
<evidence type="ECO:0000256" key="3">
    <source>
        <dbReference type="PIRSR" id="PIRSR002703-1"/>
    </source>
</evidence>
<gene>
    <name evidence="6" type="ORF">HPP92_018094</name>
    <name evidence="5" type="ORF">HPP92_018682</name>
</gene>
<feature type="disulfide bond" evidence="3">
    <location>
        <begin position="33"/>
        <end position="227"/>
    </location>
</feature>
<dbReference type="SUPFAM" id="SSF49870">
    <property type="entry name" value="Osmotin, thaumatin-like protein"/>
    <property type="match status" value="1"/>
</dbReference>
<dbReference type="PRINTS" id="PR00347">
    <property type="entry name" value="THAUMATIN"/>
</dbReference>
<dbReference type="InterPro" id="IPR001938">
    <property type="entry name" value="Thaumatin"/>
</dbReference>
<dbReference type="PROSITE" id="PS51367">
    <property type="entry name" value="THAUMATIN_2"/>
    <property type="match status" value="1"/>
</dbReference>
<feature type="disulfide bond" evidence="3">
    <location>
        <begin position="91"/>
        <end position="97"/>
    </location>
</feature>
<dbReference type="InterPro" id="IPR037176">
    <property type="entry name" value="Osmotin/thaumatin-like_sf"/>
</dbReference>
<dbReference type="Gene3D" id="2.60.110.10">
    <property type="entry name" value="Thaumatin"/>
    <property type="match status" value="1"/>
</dbReference>
<protein>
    <recommendedName>
        <fullName evidence="9">Thaumatin-like protein</fullName>
    </recommendedName>
</protein>